<dbReference type="Proteomes" id="UP000265801">
    <property type="component" value="Unassembled WGS sequence"/>
</dbReference>
<keyword evidence="2" id="KW-1185">Reference proteome</keyword>
<dbReference type="OrthoDB" id="1099805at2"/>
<dbReference type="AlphaFoldDB" id="A0A3A1R3P2"/>
<evidence type="ECO:0000313" key="1">
    <source>
        <dbReference type="EMBL" id="RIW36055.1"/>
    </source>
</evidence>
<sequence>MKEGWSIYNYAFLPTTAPHEEAEVDVLLEGKVWSEGKAFMARYTTDFDCGYETEWWYCIKDDPIDISKLKKKRRYEITRALKNIDVKIINPMNYKDEIFNNTMECFDEYPKQYKPNINYNTFSGEIKMWSQSAICFGAFLKNSGEFLGYAICFLRKEYVSLAHLKVPSKYHSLGTNAALVYAVCTEFLNSNKYNIKYVSDGARNIRHKTNFQTYLEKYFGFRKAYCKLNIVYRPFFKYAINLLYPFRNLIQLFGKQKHIYNLSCLLKQEEIHRSFKRN</sequence>
<proteinExistence type="predicted"/>
<gene>
    <name evidence="1" type="ORF">D3H55_06235</name>
</gene>
<organism evidence="1 2">
    <name type="scientific">Bacillus salacetis</name>
    <dbReference type="NCBI Taxonomy" id="2315464"/>
    <lineage>
        <taxon>Bacteria</taxon>
        <taxon>Bacillati</taxon>
        <taxon>Bacillota</taxon>
        <taxon>Bacilli</taxon>
        <taxon>Bacillales</taxon>
        <taxon>Bacillaceae</taxon>
        <taxon>Bacillus</taxon>
    </lineage>
</organism>
<evidence type="ECO:0000313" key="2">
    <source>
        <dbReference type="Proteomes" id="UP000265801"/>
    </source>
</evidence>
<dbReference type="SUPFAM" id="SSF55729">
    <property type="entry name" value="Acyl-CoA N-acyltransferases (Nat)"/>
    <property type="match status" value="1"/>
</dbReference>
<reference evidence="1 2" key="1">
    <citation type="submission" date="2018-09" db="EMBL/GenBank/DDBJ databases">
        <title>Bacillus saliacetes sp. nov., isolated from Thai shrimp paste (Ka-pi).</title>
        <authorList>
            <person name="Daroonpunt R."/>
            <person name="Tanasupawat S."/>
            <person name="Yiamsombut S."/>
        </authorList>
    </citation>
    <scope>NUCLEOTIDE SEQUENCE [LARGE SCALE GENOMIC DNA]</scope>
    <source>
        <strain evidence="1 2">SKP7-4</strain>
    </source>
</reference>
<protein>
    <submittedName>
        <fullName evidence="1">Uncharacterized protein</fullName>
    </submittedName>
</protein>
<name>A0A3A1R3P2_9BACI</name>
<dbReference type="InterPro" id="IPR016181">
    <property type="entry name" value="Acyl_CoA_acyltransferase"/>
</dbReference>
<dbReference type="EMBL" id="QXIR01000006">
    <property type="protein sequence ID" value="RIW36055.1"/>
    <property type="molecule type" value="Genomic_DNA"/>
</dbReference>
<dbReference type="RefSeq" id="WP_119546059.1">
    <property type="nucleotide sequence ID" value="NZ_QXIR01000006.1"/>
</dbReference>
<accession>A0A3A1R3P2</accession>
<comment type="caution">
    <text evidence="1">The sequence shown here is derived from an EMBL/GenBank/DDBJ whole genome shotgun (WGS) entry which is preliminary data.</text>
</comment>